<proteinExistence type="inferred from homology"/>
<keyword evidence="3" id="KW-1185">Reference proteome</keyword>
<dbReference type="STRING" id="153721.MYP_3101"/>
<dbReference type="AlphaFoldDB" id="A0A098LHH4"/>
<dbReference type="Gene3D" id="1.25.40.10">
    <property type="entry name" value="Tetratricopeptide repeat domain"/>
    <property type="match status" value="1"/>
</dbReference>
<evidence type="ECO:0000313" key="2">
    <source>
        <dbReference type="EMBL" id="GAL85872.1"/>
    </source>
</evidence>
<dbReference type="SUPFAM" id="SSF48452">
    <property type="entry name" value="TPR-like"/>
    <property type="match status" value="1"/>
</dbReference>
<dbReference type="Proteomes" id="UP000030185">
    <property type="component" value="Unassembled WGS sequence"/>
</dbReference>
<organism evidence="2 3">
    <name type="scientific">Sporocytophaga myxococcoides</name>
    <dbReference type="NCBI Taxonomy" id="153721"/>
    <lineage>
        <taxon>Bacteria</taxon>
        <taxon>Pseudomonadati</taxon>
        <taxon>Bacteroidota</taxon>
        <taxon>Cytophagia</taxon>
        <taxon>Cytophagales</taxon>
        <taxon>Cytophagaceae</taxon>
        <taxon>Sporocytophaga</taxon>
    </lineage>
</organism>
<comment type="similarity">
    <text evidence="1">Belongs to the TolB family.</text>
</comment>
<dbReference type="PANTHER" id="PTHR36842">
    <property type="entry name" value="PROTEIN TOLB HOMOLOG"/>
    <property type="match status" value="1"/>
</dbReference>
<dbReference type="Gene3D" id="2.120.10.30">
    <property type="entry name" value="TolB, C-terminal domain"/>
    <property type="match status" value="1"/>
</dbReference>
<dbReference type="InterPro" id="IPR011659">
    <property type="entry name" value="WD40"/>
</dbReference>
<accession>A0A098LHH4</accession>
<dbReference type="InterPro" id="IPR011990">
    <property type="entry name" value="TPR-like_helical_dom_sf"/>
</dbReference>
<comment type="caution">
    <text evidence="2">The sequence shown here is derived from an EMBL/GenBank/DDBJ whole genome shotgun (WGS) entry which is preliminary data.</text>
</comment>
<evidence type="ECO:0000256" key="1">
    <source>
        <dbReference type="ARBA" id="ARBA00009820"/>
    </source>
</evidence>
<gene>
    <name evidence="2" type="ORF">MYP_3101</name>
</gene>
<dbReference type="InterPro" id="IPR011042">
    <property type="entry name" value="6-blade_b-propeller_TolB-like"/>
</dbReference>
<dbReference type="eggNOG" id="COG0457">
    <property type="taxonomic scope" value="Bacteria"/>
</dbReference>
<dbReference type="eggNOG" id="COG0823">
    <property type="taxonomic scope" value="Bacteria"/>
</dbReference>
<reference evidence="2 3" key="1">
    <citation type="submission" date="2014-09" db="EMBL/GenBank/DDBJ databases">
        <title>Sporocytophaga myxococcoides PG-01 genome sequencing.</title>
        <authorList>
            <person name="Liu L."/>
            <person name="Gao P.J."/>
            <person name="Chen G.J."/>
            <person name="Wang L.S."/>
        </authorList>
    </citation>
    <scope>NUCLEOTIDE SEQUENCE [LARGE SCALE GENOMIC DNA]</scope>
    <source>
        <strain evidence="2 3">PG-01</strain>
    </source>
</reference>
<protein>
    <submittedName>
        <fullName evidence="2">Uncharacterized protein</fullName>
    </submittedName>
</protein>
<dbReference type="Pfam" id="PF07676">
    <property type="entry name" value="PD40"/>
    <property type="match status" value="4"/>
</dbReference>
<dbReference type="SUPFAM" id="SSF82171">
    <property type="entry name" value="DPP6 N-terminal domain-like"/>
    <property type="match status" value="1"/>
</dbReference>
<evidence type="ECO:0000313" key="3">
    <source>
        <dbReference type="Proteomes" id="UP000030185"/>
    </source>
</evidence>
<dbReference type="EMBL" id="BBLT01000006">
    <property type="protein sequence ID" value="GAL85872.1"/>
    <property type="molecule type" value="Genomic_DNA"/>
</dbReference>
<sequence>MAQKNEPALSGKDLQTLEQQASSYFSLEKYSLAEPLYYKLDSVKPNTPDYGYKLGVCYIYNNKEDKALPIFEAGLKKAALYPKALLYYTARAYHLNHRFDEAIKYYERYKGFVNKEGDKNKITIIANLNRQIEMCRNGKELIKNPLPLEVFNLGPEINSPYPDYGPVVTADEEQVIFTSNRPNTTGGQKTEDGIFFEDIYISKKTANGWTTAVQMPELNTTGHDASKGINPNGEKMIIYRYGKDKLLSSASGDLYLSEQKNGNWQKAERMADKINSPGWEPSASLPDDDRIMYFVSNRQGGFGGTDIYSIKKLPNGEWAEPWNLGPVINTPYDEDSPFISPDGKTLYFSSTGHRSMGGYDIFIARFDETKKQWSSPENVGYPISTAQDDLYFSWSADGSRIYFSSVRPGGYGDKDIYYASIKKNNNSVLILKGKILDAKDQKPLEAIIRISDPETNETVTNVTTNSTTGKYLAVLQTGKKYRITFESANFHIITENIDLSGSNYSTELEKNIILEKY</sequence>
<name>A0A098LHH4_9BACT</name>